<keyword evidence="6 12" id="KW-0812">Transmembrane</keyword>
<comment type="subcellular location">
    <subcellularLocation>
        <location evidence="1">Cell membrane</location>
    </subcellularLocation>
</comment>
<feature type="transmembrane region" description="Helical" evidence="12">
    <location>
        <begin position="110"/>
        <end position="130"/>
    </location>
</feature>
<keyword evidence="9 12" id="KW-1133">Transmembrane helix</keyword>
<keyword evidence="11 12" id="KW-0472">Membrane</keyword>
<dbReference type="InterPro" id="IPR038266">
    <property type="entry name" value="NapC/NirT_cytc_sf"/>
</dbReference>
<feature type="transmembrane region" description="Helical" evidence="12">
    <location>
        <begin position="21"/>
        <end position="44"/>
    </location>
</feature>
<accession>A0A1I6MRL5</accession>
<keyword evidence="5" id="KW-0349">Heme</keyword>
<dbReference type="InterPro" id="IPR005126">
    <property type="entry name" value="NapC/NirT_cyt_c_N"/>
</dbReference>
<evidence type="ECO:0000256" key="12">
    <source>
        <dbReference type="SAM" id="Phobius"/>
    </source>
</evidence>
<keyword evidence="8" id="KW-0249">Electron transport</keyword>
<reference evidence="14 15" key="1">
    <citation type="submission" date="2016-10" db="EMBL/GenBank/DDBJ databases">
        <authorList>
            <person name="de Groot N.N."/>
        </authorList>
    </citation>
    <scope>NUCLEOTIDE SEQUENCE [LARGE SCALE GENOMIC DNA]</scope>
    <source>
        <strain evidence="14 15">DSM 21001</strain>
    </source>
</reference>
<feature type="domain" description="NapC/NirT cytochrome c N-terminal" evidence="13">
    <location>
        <begin position="114"/>
        <end position="222"/>
    </location>
</feature>
<evidence type="ECO:0000313" key="14">
    <source>
        <dbReference type="EMBL" id="SFS18158.1"/>
    </source>
</evidence>
<evidence type="ECO:0000259" key="13">
    <source>
        <dbReference type="Pfam" id="PF03264"/>
    </source>
</evidence>
<dbReference type="Proteomes" id="UP000199024">
    <property type="component" value="Unassembled WGS sequence"/>
</dbReference>
<dbReference type="OrthoDB" id="9791652at2"/>
<keyword evidence="7" id="KW-0479">Metal-binding</keyword>
<dbReference type="Gene3D" id="1.10.3820.10">
    <property type="entry name" value="Di-heme elbow motif domain"/>
    <property type="match status" value="1"/>
</dbReference>
<dbReference type="PANTHER" id="PTHR30333">
    <property type="entry name" value="CYTOCHROME C-TYPE PROTEIN"/>
    <property type="match status" value="1"/>
</dbReference>
<feature type="transmembrane region" description="Helical" evidence="12">
    <location>
        <begin position="56"/>
        <end position="82"/>
    </location>
</feature>
<name>A0A1I6MRL5_9BACT</name>
<keyword evidence="3" id="KW-0813">Transport</keyword>
<evidence type="ECO:0000256" key="4">
    <source>
        <dbReference type="ARBA" id="ARBA00022475"/>
    </source>
</evidence>
<evidence type="ECO:0000256" key="10">
    <source>
        <dbReference type="ARBA" id="ARBA00023004"/>
    </source>
</evidence>
<evidence type="ECO:0000256" key="7">
    <source>
        <dbReference type="ARBA" id="ARBA00022723"/>
    </source>
</evidence>
<proteinExistence type="inferred from homology"/>
<evidence type="ECO:0000256" key="9">
    <source>
        <dbReference type="ARBA" id="ARBA00022989"/>
    </source>
</evidence>
<evidence type="ECO:0000256" key="2">
    <source>
        <dbReference type="ARBA" id="ARBA00007395"/>
    </source>
</evidence>
<dbReference type="EMBL" id="FOZL01000001">
    <property type="protein sequence ID" value="SFS18158.1"/>
    <property type="molecule type" value="Genomic_DNA"/>
</dbReference>
<dbReference type="Pfam" id="PF03264">
    <property type="entry name" value="Cytochrom_NNT"/>
    <property type="match status" value="1"/>
</dbReference>
<dbReference type="GO" id="GO:0046872">
    <property type="term" value="F:metal ion binding"/>
    <property type="evidence" value="ECO:0007669"/>
    <property type="project" value="UniProtKB-KW"/>
</dbReference>
<keyword evidence="15" id="KW-1185">Reference proteome</keyword>
<dbReference type="STRING" id="474950.SAMN05421771_3362"/>
<dbReference type="AlphaFoldDB" id="A0A1I6MRL5"/>
<comment type="similarity">
    <text evidence="2">Belongs to the NapC/NirT/NrfH family.</text>
</comment>
<dbReference type="GO" id="GO:0009061">
    <property type="term" value="P:anaerobic respiration"/>
    <property type="evidence" value="ECO:0007669"/>
    <property type="project" value="TreeGrafter"/>
</dbReference>
<organism evidence="14 15">
    <name type="scientific">Granulicella pectinivorans</name>
    <dbReference type="NCBI Taxonomy" id="474950"/>
    <lineage>
        <taxon>Bacteria</taxon>
        <taxon>Pseudomonadati</taxon>
        <taxon>Acidobacteriota</taxon>
        <taxon>Terriglobia</taxon>
        <taxon>Terriglobales</taxon>
        <taxon>Acidobacteriaceae</taxon>
        <taxon>Granulicella</taxon>
    </lineage>
</organism>
<evidence type="ECO:0000256" key="8">
    <source>
        <dbReference type="ARBA" id="ARBA00022982"/>
    </source>
</evidence>
<evidence type="ECO:0000313" key="15">
    <source>
        <dbReference type="Proteomes" id="UP000199024"/>
    </source>
</evidence>
<dbReference type="SUPFAM" id="SSF48695">
    <property type="entry name" value="Multiheme cytochromes"/>
    <property type="match status" value="2"/>
</dbReference>
<dbReference type="InterPro" id="IPR036280">
    <property type="entry name" value="Multihaem_cyt_sf"/>
</dbReference>
<evidence type="ECO:0000256" key="1">
    <source>
        <dbReference type="ARBA" id="ARBA00004236"/>
    </source>
</evidence>
<dbReference type="GO" id="GO:0009055">
    <property type="term" value="F:electron transfer activity"/>
    <property type="evidence" value="ECO:0007669"/>
    <property type="project" value="TreeGrafter"/>
</dbReference>
<sequence>MPNLSSFRASWLRPFLFYGNNWLSLLGGAVTTASAMVLVGFWVVGFFGRSGSANPYLGILFDLILPGVFVAGLVLILVGILVRRSYLLSTDQVPAFFPEISLNDPIFRRGIDFVVIATLINFIIVGTASYRGVAYMDTVSFCGATCHVMTPEFTAYHISSHSNVACTECHVAPGTAGYIHAKVNGTKQLMMVLVHDYPKPIMANNKVPVASSTCLNCHSPEQFVGDKIAIQTSFADDETNSKTSSLTVLHVGGRDAFGGLSGIHGAHMGKIEYIATDTTNQTIPWVAKTNADSSVTEFLADGTKSRPTGAKRLMDCMDCHNRAAHSFDTPENALNKDMAQGSPSASLPFVHKEGLALITAKYVSREDAKVRITADFVTFYRSQYPAIWNTQRPQIDAAAKTLVNIYSSNVFPSMNVKWGTHPNNIGHNDSPGCFRCHDGNHASKAAVSITNDCATCHNLVFTDELHPKLLADLGIAKAN</sequence>
<evidence type="ECO:0000256" key="5">
    <source>
        <dbReference type="ARBA" id="ARBA00022617"/>
    </source>
</evidence>
<protein>
    <submittedName>
        <fullName evidence="14">NapC/NirT cytochrome c family, N-terminal region</fullName>
    </submittedName>
</protein>
<gene>
    <name evidence="14" type="ORF">SAMN05421771_3362</name>
</gene>
<keyword evidence="4" id="KW-1003">Cell membrane</keyword>
<dbReference type="InterPro" id="IPR051174">
    <property type="entry name" value="Cytochrome_c-type_ET"/>
</dbReference>
<dbReference type="PANTHER" id="PTHR30333:SF1">
    <property type="entry name" value="CYTOCHROME C-TYPE PROTEIN NAPC"/>
    <property type="match status" value="1"/>
</dbReference>
<evidence type="ECO:0000256" key="3">
    <source>
        <dbReference type="ARBA" id="ARBA00022448"/>
    </source>
</evidence>
<evidence type="ECO:0000256" key="6">
    <source>
        <dbReference type="ARBA" id="ARBA00022692"/>
    </source>
</evidence>
<dbReference type="GO" id="GO:0005886">
    <property type="term" value="C:plasma membrane"/>
    <property type="evidence" value="ECO:0007669"/>
    <property type="project" value="UniProtKB-SubCell"/>
</dbReference>
<keyword evidence="10" id="KW-0408">Iron</keyword>
<evidence type="ECO:0000256" key="11">
    <source>
        <dbReference type="ARBA" id="ARBA00023136"/>
    </source>
</evidence>